<organism evidence="1 2">
    <name type="scientific">Hermanssonia centrifuga</name>
    <dbReference type="NCBI Taxonomy" id="98765"/>
    <lineage>
        <taxon>Eukaryota</taxon>
        <taxon>Fungi</taxon>
        <taxon>Dikarya</taxon>
        <taxon>Basidiomycota</taxon>
        <taxon>Agaricomycotina</taxon>
        <taxon>Agaricomycetes</taxon>
        <taxon>Polyporales</taxon>
        <taxon>Meruliaceae</taxon>
        <taxon>Hermanssonia</taxon>
    </lineage>
</organism>
<proteinExistence type="predicted"/>
<dbReference type="EMBL" id="MLYV02001012">
    <property type="protein sequence ID" value="PSR74206.1"/>
    <property type="molecule type" value="Genomic_DNA"/>
</dbReference>
<dbReference type="AlphaFoldDB" id="A0A2R6NPZ4"/>
<keyword evidence="2" id="KW-1185">Reference proteome</keyword>
<reference evidence="1 2" key="1">
    <citation type="submission" date="2018-02" db="EMBL/GenBank/DDBJ databases">
        <title>Genome sequence of the basidiomycete white-rot fungus Phlebia centrifuga.</title>
        <authorList>
            <person name="Granchi Z."/>
            <person name="Peng M."/>
            <person name="de Vries R.P."/>
            <person name="Hilden K."/>
            <person name="Makela M.R."/>
            <person name="Grigoriev I."/>
            <person name="Riley R."/>
        </authorList>
    </citation>
    <scope>NUCLEOTIDE SEQUENCE [LARGE SCALE GENOMIC DNA]</scope>
    <source>
        <strain evidence="1 2">FBCC195</strain>
    </source>
</reference>
<evidence type="ECO:0000313" key="2">
    <source>
        <dbReference type="Proteomes" id="UP000186601"/>
    </source>
</evidence>
<name>A0A2R6NPZ4_9APHY</name>
<accession>A0A2R6NPZ4</accession>
<protein>
    <submittedName>
        <fullName evidence="1">Uncharacterized protein</fullName>
    </submittedName>
</protein>
<comment type="caution">
    <text evidence="1">The sequence shown here is derived from an EMBL/GenBank/DDBJ whole genome shotgun (WGS) entry which is preliminary data.</text>
</comment>
<gene>
    <name evidence="1" type="ORF">PHLCEN_2v10028</name>
</gene>
<dbReference type="Proteomes" id="UP000186601">
    <property type="component" value="Unassembled WGS sequence"/>
</dbReference>
<evidence type="ECO:0000313" key="1">
    <source>
        <dbReference type="EMBL" id="PSR74206.1"/>
    </source>
</evidence>
<sequence>MSGSSHARPIEVMNAVVVALQKSRCLPASDPITRPIVSLNLNRLPEGTWASLVKLTSQTLERGPISWIDPADDLEEWAQDAITILLAFYPSTPLSEAGGALTSCMIAAPVPTCQHICSLLLTSDSSRDLLRRENVGPSQWLSHILESFQCSISQLDIKDIPAKDVLQFISRLVLAIPDLCNGTCAHDLDQHDLGELLSSHADHVPNSTIGNILTEYCNRLSASEREEDPQYLDLVVAADVALKDVDFLREALKEALPRSQRPNRMNCIAGVVRNWQKHATPSNGNTSILHFDNIPGDLWTMIMDYVRSLNDSFDTGFDADHTDWKGCVESAFIVLMSAPEDFTATEEGLRMLSRCINSLEDRQSIVRLILSLNVNPWRMWHEYYQSIFERLSCTSPPTHLRLEETISGAVDFIQSSICNGACDHGNGLGEMYTAHQDQVPVFFRVAHFLMASATAAKTYLGDTSLSGLDDLFLVIFSASMSWKARQQRFHIVISASACAMADIHVLDSTYLDAGVLRRRDEAMTWYLSRSKLIGELEHFQTLRIQLEQDNVSIVAVAGKCWDLLGSHPAIETLISDCGLKDLIRALKPFIPEDKVSQFPILDALREEEHIQNPIPG</sequence>